<reference evidence="2" key="1">
    <citation type="submission" date="2016-10" db="EMBL/GenBank/DDBJ databases">
        <authorList>
            <person name="Varghese N."/>
            <person name="Submissions S."/>
        </authorList>
    </citation>
    <scope>NUCLEOTIDE SEQUENCE [LARGE SCALE GENOMIC DNA]</scope>
    <source>
        <strain evidence="2">CGMCC 1.3566</strain>
    </source>
</reference>
<accession>A0A1I0GUQ5</accession>
<sequence>MLLSELVLLTELSNYAKNTNSYNGELVKYTSDIE</sequence>
<keyword evidence="2" id="KW-1185">Reference proteome</keyword>
<dbReference type="STRING" id="237682.SAMN05421676_107174"/>
<dbReference type="AlphaFoldDB" id="A0A1I0GUQ5"/>
<dbReference type="EMBL" id="FOHJ01000007">
    <property type="protein sequence ID" value="SET74935.1"/>
    <property type="molecule type" value="Genomic_DNA"/>
</dbReference>
<dbReference type="Proteomes" id="UP000199095">
    <property type="component" value="Unassembled WGS sequence"/>
</dbReference>
<name>A0A1I0GUQ5_9BACI</name>
<protein>
    <submittedName>
        <fullName evidence="1">Uncharacterized protein</fullName>
    </submittedName>
</protein>
<proteinExistence type="predicted"/>
<gene>
    <name evidence="1" type="ORF">SAMN05421676_107174</name>
</gene>
<organism evidence="1 2">
    <name type="scientific">Salinibacillus kushneri</name>
    <dbReference type="NCBI Taxonomy" id="237682"/>
    <lineage>
        <taxon>Bacteria</taxon>
        <taxon>Bacillati</taxon>
        <taxon>Bacillota</taxon>
        <taxon>Bacilli</taxon>
        <taxon>Bacillales</taxon>
        <taxon>Bacillaceae</taxon>
        <taxon>Salinibacillus</taxon>
    </lineage>
</organism>
<evidence type="ECO:0000313" key="1">
    <source>
        <dbReference type="EMBL" id="SET74935.1"/>
    </source>
</evidence>
<evidence type="ECO:0000313" key="2">
    <source>
        <dbReference type="Proteomes" id="UP000199095"/>
    </source>
</evidence>